<evidence type="ECO:0000256" key="1">
    <source>
        <dbReference type="SAM" id="MobiDB-lite"/>
    </source>
</evidence>
<dbReference type="AlphaFoldDB" id="A0AAW4GC38"/>
<feature type="compositionally biased region" description="Basic and acidic residues" evidence="1">
    <location>
        <begin position="73"/>
        <end position="89"/>
    </location>
</feature>
<sequence length="132" mass="15139">MSPHIRQIWRTLHDLADQQPDEYAAMVRWLHTLGYRGHVTTKSRRYSTTLGHLRQIRALWRQQQTPADNADESTSHQDDTDAIGERNCDPWEFAGTGHLTHGDYQLTLAAAHQHLEQLWARRDNSVPPGGPP</sequence>
<gene>
    <name evidence="2" type="ORF">JTZ10_22940</name>
</gene>
<reference evidence="2" key="1">
    <citation type="submission" date="2021-02" db="EMBL/GenBank/DDBJ databases">
        <title>Taxonomy, biology and ecology of Rhodococcus bacteria occurring in California pistachio and other woody hosts as revealed by genome sequence analyses.</title>
        <authorList>
            <person name="Riely B."/>
            <person name="Gai Y."/>
        </authorList>
    </citation>
    <scope>NUCLEOTIDE SEQUENCE</scope>
    <source>
        <strain evidence="2">BP-295</strain>
    </source>
</reference>
<name>A0AAW4GC38_GORRU</name>
<dbReference type="InterPro" id="IPR046828">
    <property type="entry name" value="RepSA"/>
</dbReference>
<comment type="caution">
    <text evidence="2">The sequence shown here is derived from an EMBL/GenBank/DDBJ whole genome shotgun (WGS) entry which is preliminary data.</text>
</comment>
<protein>
    <submittedName>
        <fullName evidence="2">Uncharacterized protein</fullName>
    </submittedName>
</protein>
<evidence type="ECO:0000313" key="2">
    <source>
        <dbReference type="EMBL" id="MBM7280602.1"/>
    </source>
</evidence>
<evidence type="ECO:0000313" key="3">
    <source>
        <dbReference type="Proteomes" id="UP001195196"/>
    </source>
</evidence>
<accession>A0AAW4GC38</accession>
<dbReference type="EMBL" id="JAFFGU010000027">
    <property type="protein sequence ID" value="MBM7280602.1"/>
    <property type="molecule type" value="Genomic_DNA"/>
</dbReference>
<feature type="region of interest" description="Disordered" evidence="1">
    <location>
        <begin position="61"/>
        <end position="94"/>
    </location>
</feature>
<dbReference type="Proteomes" id="UP001195196">
    <property type="component" value="Unassembled WGS sequence"/>
</dbReference>
<organism evidence="2 3">
    <name type="scientific">Gordonia rubripertincta</name>
    <name type="common">Rhodococcus corallinus</name>
    <dbReference type="NCBI Taxonomy" id="36822"/>
    <lineage>
        <taxon>Bacteria</taxon>
        <taxon>Bacillati</taxon>
        <taxon>Actinomycetota</taxon>
        <taxon>Actinomycetes</taxon>
        <taxon>Mycobacteriales</taxon>
        <taxon>Gordoniaceae</taxon>
        <taxon>Gordonia</taxon>
    </lineage>
</organism>
<dbReference type="Pfam" id="PF20199">
    <property type="entry name" value="RepSA"/>
    <property type="match status" value="1"/>
</dbReference>
<proteinExistence type="predicted"/>